<dbReference type="Proteomes" id="UP000813444">
    <property type="component" value="Unassembled WGS sequence"/>
</dbReference>
<comment type="caution">
    <text evidence="1">The sequence shown here is derived from an EMBL/GenBank/DDBJ whole genome shotgun (WGS) entry which is preliminary data.</text>
</comment>
<name>A0A8K0T3M7_9HYPO</name>
<accession>A0A8K0T3M7</accession>
<reference evidence="1" key="1">
    <citation type="journal article" date="2021" name="Nat. Commun.">
        <title>Genetic determinants of endophytism in the Arabidopsis root mycobiome.</title>
        <authorList>
            <person name="Mesny F."/>
            <person name="Miyauchi S."/>
            <person name="Thiergart T."/>
            <person name="Pickel B."/>
            <person name="Atanasova L."/>
            <person name="Karlsson M."/>
            <person name="Huettel B."/>
            <person name="Barry K.W."/>
            <person name="Haridas S."/>
            <person name="Chen C."/>
            <person name="Bauer D."/>
            <person name="Andreopoulos W."/>
            <person name="Pangilinan J."/>
            <person name="LaButti K."/>
            <person name="Riley R."/>
            <person name="Lipzen A."/>
            <person name="Clum A."/>
            <person name="Drula E."/>
            <person name="Henrissat B."/>
            <person name="Kohler A."/>
            <person name="Grigoriev I.V."/>
            <person name="Martin F.M."/>
            <person name="Hacquard S."/>
        </authorList>
    </citation>
    <scope>NUCLEOTIDE SEQUENCE</scope>
    <source>
        <strain evidence="1">MPI-CAGE-CH-0235</strain>
    </source>
</reference>
<protein>
    <submittedName>
        <fullName evidence="1">Uncharacterized protein</fullName>
    </submittedName>
</protein>
<dbReference type="EMBL" id="JAGPNK010000002">
    <property type="protein sequence ID" value="KAH7326510.1"/>
    <property type="molecule type" value="Genomic_DNA"/>
</dbReference>
<evidence type="ECO:0000313" key="2">
    <source>
        <dbReference type="Proteomes" id="UP000813444"/>
    </source>
</evidence>
<proteinExistence type="predicted"/>
<keyword evidence="2" id="KW-1185">Reference proteome</keyword>
<evidence type="ECO:0000313" key="1">
    <source>
        <dbReference type="EMBL" id="KAH7326510.1"/>
    </source>
</evidence>
<sequence>MGPQTPHRFCRLNSLGISSLRSPFKTLLLFQVPRQTRAGPIDGSSCKQERCGNSQAVAAAGRKVEIWGNAKPTWRLSSIRRLEGLRGEWKTWPGISIACIIMQRLRAKKKTTKKTVNSTTRGAALDLHCDNPTGPLHIPVSLNSRRCMHATLPCRRPNGSPAIPPIPVNDPDTLERPVMQHTLALHLTDPAMSKMVGCIAARVCMVDPMVLVCQWPTVNILSR</sequence>
<dbReference type="AlphaFoldDB" id="A0A8K0T3M7"/>
<gene>
    <name evidence="1" type="ORF">B0I35DRAFT_137454</name>
</gene>
<organism evidence="1 2">
    <name type="scientific">Stachybotrys elegans</name>
    <dbReference type="NCBI Taxonomy" id="80388"/>
    <lineage>
        <taxon>Eukaryota</taxon>
        <taxon>Fungi</taxon>
        <taxon>Dikarya</taxon>
        <taxon>Ascomycota</taxon>
        <taxon>Pezizomycotina</taxon>
        <taxon>Sordariomycetes</taxon>
        <taxon>Hypocreomycetidae</taxon>
        <taxon>Hypocreales</taxon>
        <taxon>Stachybotryaceae</taxon>
        <taxon>Stachybotrys</taxon>
    </lineage>
</organism>